<evidence type="ECO:0000256" key="7">
    <source>
        <dbReference type="PIRSR" id="PIRSR600760-2"/>
    </source>
</evidence>
<evidence type="ECO:0000256" key="6">
    <source>
        <dbReference type="ARBA" id="ARBA00022842"/>
    </source>
</evidence>
<organism evidence="8 9">
    <name type="scientific">Bacillus solimangrovi</name>
    <dbReference type="NCBI Taxonomy" id="1305675"/>
    <lineage>
        <taxon>Bacteria</taxon>
        <taxon>Bacillati</taxon>
        <taxon>Bacillota</taxon>
        <taxon>Bacilli</taxon>
        <taxon>Bacillales</taxon>
        <taxon>Bacillaceae</taxon>
        <taxon>Bacillus</taxon>
    </lineage>
</organism>
<dbReference type="AlphaFoldDB" id="A0A1E5LIN6"/>
<dbReference type="EC" id="3.1.3.25" evidence="3"/>
<dbReference type="Gene3D" id="3.40.190.80">
    <property type="match status" value="1"/>
</dbReference>
<keyword evidence="6 7" id="KW-0460">Magnesium</keyword>
<dbReference type="OrthoDB" id="9772456at2"/>
<dbReference type="FunFam" id="3.30.540.10:FF:000003">
    <property type="entry name" value="Inositol-1-monophosphatase"/>
    <property type="match status" value="1"/>
</dbReference>
<dbReference type="PROSITE" id="PS00630">
    <property type="entry name" value="IMP_2"/>
    <property type="match status" value="1"/>
</dbReference>
<keyword evidence="9" id="KW-1185">Reference proteome</keyword>
<comment type="catalytic activity">
    <reaction evidence="1">
        <text>a myo-inositol phosphate + H2O = myo-inositol + phosphate</text>
        <dbReference type="Rhea" id="RHEA:24056"/>
        <dbReference type="ChEBI" id="CHEBI:15377"/>
        <dbReference type="ChEBI" id="CHEBI:17268"/>
        <dbReference type="ChEBI" id="CHEBI:43474"/>
        <dbReference type="ChEBI" id="CHEBI:84139"/>
        <dbReference type="EC" id="3.1.3.25"/>
    </reaction>
</comment>
<dbReference type="STRING" id="1305675.BFG57_10530"/>
<dbReference type="Pfam" id="PF00459">
    <property type="entry name" value="Inositol_P"/>
    <property type="match status" value="1"/>
</dbReference>
<dbReference type="PRINTS" id="PR00377">
    <property type="entry name" value="IMPHPHTASES"/>
</dbReference>
<dbReference type="GO" id="GO:0046872">
    <property type="term" value="F:metal ion binding"/>
    <property type="evidence" value="ECO:0007669"/>
    <property type="project" value="UniProtKB-KW"/>
</dbReference>
<dbReference type="Gene3D" id="3.30.540.10">
    <property type="entry name" value="Fructose-1,6-Bisphosphatase, subunit A, domain 1"/>
    <property type="match status" value="1"/>
</dbReference>
<protein>
    <recommendedName>
        <fullName evidence="3">inositol-phosphate phosphatase</fullName>
        <ecNumber evidence="3">3.1.3.25</ecNumber>
    </recommendedName>
</protein>
<dbReference type="EMBL" id="MJEH01000007">
    <property type="protein sequence ID" value="OEH93949.1"/>
    <property type="molecule type" value="Genomic_DNA"/>
</dbReference>
<feature type="binding site" evidence="7">
    <location>
        <position position="97"/>
    </location>
    <ligand>
        <name>Mg(2+)</name>
        <dbReference type="ChEBI" id="CHEBI:18420"/>
        <label>1</label>
        <note>catalytic</note>
    </ligand>
</feature>
<evidence type="ECO:0000313" key="8">
    <source>
        <dbReference type="EMBL" id="OEH93949.1"/>
    </source>
</evidence>
<dbReference type="CDD" id="cd01637">
    <property type="entry name" value="IMPase_like"/>
    <property type="match status" value="1"/>
</dbReference>
<comment type="caution">
    <text evidence="8">The sequence shown here is derived from an EMBL/GenBank/DDBJ whole genome shotgun (WGS) entry which is preliminary data.</text>
</comment>
<comment type="cofactor">
    <cofactor evidence="2 7">
        <name>Mg(2+)</name>
        <dbReference type="ChEBI" id="CHEBI:18420"/>
    </cofactor>
</comment>
<dbReference type="GO" id="GO:0006020">
    <property type="term" value="P:inositol metabolic process"/>
    <property type="evidence" value="ECO:0007669"/>
    <property type="project" value="TreeGrafter"/>
</dbReference>
<feature type="binding site" evidence="7">
    <location>
        <position position="222"/>
    </location>
    <ligand>
        <name>Mg(2+)</name>
        <dbReference type="ChEBI" id="CHEBI:18420"/>
        <label>1</label>
        <note>catalytic</note>
    </ligand>
</feature>
<dbReference type="RefSeq" id="WP_069716093.1">
    <property type="nucleotide sequence ID" value="NZ_MJEH01000007.1"/>
</dbReference>
<accession>A0A1E5LIN6</accession>
<dbReference type="PANTHER" id="PTHR20854">
    <property type="entry name" value="INOSITOL MONOPHOSPHATASE"/>
    <property type="match status" value="1"/>
</dbReference>
<sequence length="274" mass="30684">MDKGDGLVTIAWEEIYYNTQKWMREAGEQIRASFADTLTIDYKLDASDLVTNMDKQTEQFFIEKINETYPEHRIMGEEGYGDVVETVNGTIWIIDPIDGTVNFVHMKRHFAISIGIYHEGEGVIGMIYDVVNDELYHAQKGKGAFVDDQKLPMLEEIKVDSAVVSMNAAWAIPNRLIEPQLIPPLVNDLRGTRSIGSAAIEMVYVASGKIDGYLTLRLSPWDFAAGKILIEEVGGKTSNVNGEPLNILEKSTVFVAKPGLHEQIVNNYLKKESK</sequence>
<dbReference type="InterPro" id="IPR000760">
    <property type="entry name" value="Inositol_monophosphatase-like"/>
</dbReference>
<feature type="binding site" evidence="7">
    <location>
        <position position="95"/>
    </location>
    <ligand>
        <name>Mg(2+)</name>
        <dbReference type="ChEBI" id="CHEBI:18420"/>
        <label>1</label>
        <note>catalytic</note>
    </ligand>
</feature>
<feature type="binding site" evidence="7">
    <location>
        <position position="98"/>
    </location>
    <ligand>
        <name>Mg(2+)</name>
        <dbReference type="ChEBI" id="CHEBI:18420"/>
        <label>1</label>
        <note>catalytic</note>
    </ligand>
</feature>
<keyword evidence="5" id="KW-0378">Hydrolase</keyword>
<dbReference type="InterPro" id="IPR020583">
    <property type="entry name" value="Inositol_monoP_metal-BS"/>
</dbReference>
<keyword evidence="4 7" id="KW-0479">Metal-binding</keyword>
<dbReference type="Proteomes" id="UP000095209">
    <property type="component" value="Unassembled WGS sequence"/>
</dbReference>
<evidence type="ECO:0000256" key="1">
    <source>
        <dbReference type="ARBA" id="ARBA00001033"/>
    </source>
</evidence>
<dbReference type="GO" id="GO:0007165">
    <property type="term" value="P:signal transduction"/>
    <property type="evidence" value="ECO:0007669"/>
    <property type="project" value="TreeGrafter"/>
</dbReference>
<evidence type="ECO:0000256" key="3">
    <source>
        <dbReference type="ARBA" id="ARBA00013106"/>
    </source>
</evidence>
<evidence type="ECO:0000256" key="4">
    <source>
        <dbReference type="ARBA" id="ARBA00022723"/>
    </source>
</evidence>
<evidence type="ECO:0000313" key="9">
    <source>
        <dbReference type="Proteomes" id="UP000095209"/>
    </source>
</evidence>
<feature type="binding site" evidence="7">
    <location>
        <position position="77"/>
    </location>
    <ligand>
        <name>Mg(2+)</name>
        <dbReference type="ChEBI" id="CHEBI:18420"/>
        <label>1</label>
        <note>catalytic</note>
    </ligand>
</feature>
<dbReference type="PANTHER" id="PTHR20854:SF4">
    <property type="entry name" value="INOSITOL-1-MONOPHOSPHATASE-RELATED"/>
    <property type="match status" value="1"/>
</dbReference>
<evidence type="ECO:0000256" key="2">
    <source>
        <dbReference type="ARBA" id="ARBA00001946"/>
    </source>
</evidence>
<dbReference type="PROSITE" id="PS00629">
    <property type="entry name" value="IMP_1"/>
    <property type="match status" value="1"/>
</dbReference>
<proteinExistence type="predicted"/>
<evidence type="ECO:0000256" key="5">
    <source>
        <dbReference type="ARBA" id="ARBA00022801"/>
    </source>
</evidence>
<dbReference type="InterPro" id="IPR020550">
    <property type="entry name" value="Inositol_monophosphatase_CS"/>
</dbReference>
<gene>
    <name evidence="8" type="ORF">BFG57_10530</name>
</gene>
<reference evidence="8 9" key="1">
    <citation type="submission" date="2016-08" db="EMBL/GenBank/DDBJ databases">
        <title>Genome of Bacillus solimangrovi GH2-4.</title>
        <authorList>
            <person name="Lim S."/>
            <person name="Kim B.-C."/>
        </authorList>
    </citation>
    <scope>NUCLEOTIDE SEQUENCE [LARGE SCALE GENOMIC DNA]</scope>
    <source>
        <strain evidence="8 9">GH2-4</strain>
    </source>
</reference>
<dbReference type="SUPFAM" id="SSF56655">
    <property type="entry name" value="Carbohydrate phosphatase"/>
    <property type="match status" value="1"/>
</dbReference>
<dbReference type="GO" id="GO:0046854">
    <property type="term" value="P:phosphatidylinositol phosphate biosynthetic process"/>
    <property type="evidence" value="ECO:0007669"/>
    <property type="project" value="InterPro"/>
</dbReference>
<name>A0A1E5LIN6_9BACI</name>
<dbReference type="GO" id="GO:0008934">
    <property type="term" value="F:inositol monophosphate 1-phosphatase activity"/>
    <property type="evidence" value="ECO:0007669"/>
    <property type="project" value="TreeGrafter"/>
</dbReference>